<dbReference type="GO" id="GO:0140359">
    <property type="term" value="F:ABC-type transporter activity"/>
    <property type="evidence" value="ECO:0007669"/>
    <property type="project" value="InterPro"/>
</dbReference>
<sequence length="350" mass="38028">MRTGALIVRICRQMSRDKRTLALLFVAPLLILTLMYYVFNGGEAGNPRLGAVNVDLQLAQLLEKANIDVVNVESAGDAADTIAEHDLDGILTNANGKLTLALENGDPSKAKALQMKIGQAAVARSLLAMNVPLTDAGEIGMETHYVYGSVDSTFFDVLSPILVGFFVFFFVFLISGIGLLRERTTGTLERLMSTPIRRREVLTGYLTGYGIFAVIQTVIVVLYAINVLDLTLAGSIWNVLLVNLLLALVALSLGILLSTFAASEFQMVQFIPIVVVPQVFFAGILPLDGMADWLQALGRIMPLYYAADALKGIMYRGEGFGGIFVDLLVLVGFAAIFITLNVLALKRYRK</sequence>
<comment type="caution">
    <text evidence="10">The sequence shown here is derived from an EMBL/GenBank/DDBJ whole genome shotgun (WGS) entry which is preliminary data.</text>
</comment>
<dbReference type="InterPro" id="IPR013525">
    <property type="entry name" value="ABC2_TM"/>
</dbReference>
<keyword evidence="7 8" id="KW-0472">Membrane</keyword>
<keyword evidence="6 8" id="KW-1133">Transmembrane helix</keyword>
<dbReference type="OrthoDB" id="9776218at2"/>
<dbReference type="EMBL" id="VNJJ01000003">
    <property type="protein sequence ID" value="TVY01969.1"/>
    <property type="molecule type" value="Genomic_DNA"/>
</dbReference>
<name>A0A559JQ17_9BACL</name>
<evidence type="ECO:0000256" key="2">
    <source>
        <dbReference type="ARBA" id="ARBA00007783"/>
    </source>
</evidence>
<dbReference type="InterPro" id="IPR051449">
    <property type="entry name" value="ABC-2_transporter_component"/>
</dbReference>
<feature type="transmembrane region" description="Helical" evidence="8">
    <location>
        <begin position="270"/>
        <end position="287"/>
    </location>
</feature>
<comment type="subcellular location">
    <subcellularLocation>
        <location evidence="1">Cell membrane</location>
        <topology evidence="1">Multi-pass membrane protein</topology>
    </subcellularLocation>
</comment>
<dbReference type="PANTHER" id="PTHR30294:SF38">
    <property type="entry name" value="TRANSPORT PERMEASE PROTEIN"/>
    <property type="match status" value="1"/>
</dbReference>
<gene>
    <name evidence="10" type="ORF">FPZ45_05860</name>
</gene>
<comment type="similarity">
    <text evidence="2">Belongs to the ABC-2 integral membrane protein family.</text>
</comment>
<protein>
    <submittedName>
        <fullName evidence="10">ABC transporter permease</fullName>
    </submittedName>
</protein>
<evidence type="ECO:0000256" key="6">
    <source>
        <dbReference type="ARBA" id="ARBA00022989"/>
    </source>
</evidence>
<evidence type="ECO:0000256" key="1">
    <source>
        <dbReference type="ARBA" id="ARBA00004651"/>
    </source>
</evidence>
<evidence type="ECO:0000256" key="5">
    <source>
        <dbReference type="ARBA" id="ARBA00022692"/>
    </source>
</evidence>
<feature type="domain" description="ABC transmembrane type-2" evidence="9">
    <location>
        <begin position="123"/>
        <end position="348"/>
    </location>
</feature>
<evidence type="ECO:0000256" key="7">
    <source>
        <dbReference type="ARBA" id="ARBA00023136"/>
    </source>
</evidence>
<dbReference type="PROSITE" id="PS51012">
    <property type="entry name" value="ABC_TM2"/>
    <property type="match status" value="1"/>
</dbReference>
<feature type="transmembrane region" description="Helical" evidence="8">
    <location>
        <begin position="237"/>
        <end position="258"/>
    </location>
</feature>
<feature type="transmembrane region" description="Helical" evidence="8">
    <location>
        <begin position="320"/>
        <end position="345"/>
    </location>
</feature>
<evidence type="ECO:0000313" key="11">
    <source>
        <dbReference type="Proteomes" id="UP000316330"/>
    </source>
</evidence>
<dbReference type="Pfam" id="PF12698">
    <property type="entry name" value="ABC2_membrane_3"/>
    <property type="match status" value="1"/>
</dbReference>
<dbReference type="PANTHER" id="PTHR30294">
    <property type="entry name" value="MEMBRANE COMPONENT OF ABC TRANSPORTER YHHJ-RELATED"/>
    <property type="match status" value="1"/>
</dbReference>
<feature type="transmembrane region" description="Helical" evidence="8">
    <location>
        <begin position="201"/>
        <end position="225"/>
    </location>
</feature>
<evidence type="ECO:0000313" key="10">
    <source>
        <dbReference type="EMBL" id="TVY01969.1"/>
    </source>
</evidence>
<dbReference type="GO" id="GO:0005886">
    <property type="term" value="C:plasma membrane"/>
    <property type="evidence" value="ECO:0007669"/>
    <property type="project" value="UniProtKB-SubCell"/>
</dbReference>
<evidence type="ECO:0000256" key="4">
    <source>
        <dbReference type="ARBA" id="ARBA00022475"/>
    </source>
</evidence>
<dbReference type="InterPro" id="IPR047817">
    <property type="entry name" value="ABC2_TM_bact-type"/>
</dbReference>
<dbReference type="AlphaFoldDB" id="A0A559JQ17"/>
<organism evidence="10 11">
    <name type="scientific">Cohnella terricola</name>
    <dbReference type="NCBI Taxonomy" id="1289167"/>
    <lineage>
        <taxon>Bacteria</taxon>
        <taxon>Bacillati</taxon>
        <taxon>Bacillota</taxon>
        <taxon>Bacilli</taxon>
        <taxon>Bacillales</taxon>
        <taxon>Paenibacillaceae</taxon>
        <taxon>Cohnella</taxon>
    </lineage>
</organism>
<feature type="transmembrane region" description="Helical" evidence="8">
    <location>
        <begin position="157"/>
        <end position="180"/>
    </location>
</feature>
<keyword evidence="4" id="KW-1003">Cell membrane</keyword>
<evidence type="ECO:0000256" key="3">
    <source>
        <dbReference type="ARBA" id="ARBA00022448"/>
    </source>
</evidence>
<evidence type="ECO:0000259" key="9">
    <source>
        <dbReference type="PROSITE" id="PS51012"/>
    </source>
</evidence>
<dbReference type="Proteomes" id="UP000316330">
    <property type="component" value="Unassembled WGS sequence"/>
</dbReference>
<dbReference type="RefSeq" id="WP_144699397.1">
    <property type="nucleotide sequence ID" value="NZ_VNJJ01000003.1"/>
</dbReference>
<keyword evidence="5 8" id="KW-0812">Transmembrane</keyword>
<reference evidence="10 11" key="1">
    <citation type="submission" date="2019-07" db="EMBL/GenBank/DDBJ databases">
        <authorList>
            <person name="Kim J."/>
        </authorList>
    </citation>
    <scope>NUCLEOTIDE SEQUENCE [LARGE SCALE GENOMIC DNA]</scope>
    <source>
        <strain evidence="10 11">G13</strain>
    </source>
</reference>
<accession>A0A559JQ17</accession>
<keyword evidence="11" id="KW-1185">Reference proteome</keyword>
<feature type="transmembrane region" description="Helical" evidence="8">
    <location>
        <begin position="21"/>
        <end position="39"/>
    </location>
</feature>
<proteinExistence type="inferred from homology"/>
<keyword evidence="3" id="KW-0813">Transport</keyword>
<evidence type="ECO:0000256" key="8">
    <source>
        <dbReference type="SAM" id="Phobius"/>
    </source>
</evidence>